<evidence type="ECO:0000313" key="2">
    <source>
        <dbReference type="Proteomes" id="UP000272942"/>
    </source>
</evidence>
<evidence type="ECO:0000313" key="3">
    <source>
        <dbReference type="WBParaSite" id="ECPE_0001665301-mRNA-1"/>
    </source>
</evidence>
<keyword evidence="2" id="KW-1185">Reference proteome</keyword>
<dbReference type="WBParaSite" id="ECPE_0001665301-mRNA-1">
    <property type="protein sequence ID" value="ECPE_0001665301-mRNA-1"/>
    <property type="gene ID" value="ECPE_0001665301"/>
</dbReference>
<reference evidence="3" key="1">
    <citation type="submission" date="2016-06" db="UniProtKB">
        <authorList>
            <consortium name="WormBaseParasite"/>
        </authorList>
    </citation>
    <scope>IDENTIFICATION</scope>
</reference>
<protein>
    <submittedName>
        <fullName evidence="3">Deleted in azoospermia-associated protein 2</fullName>
    </submittedName>
</protein>
<organism evidence="3">
    <name type="scientific">Echinostoma caproni</name>
    <dbReference type="NCBI Taxonomy" id="27848"/>
    <lineage>
        <taxon>Eukaryota</taxon>
        <taxon>Metazoa</taxon>
        <taxon>Spiralia</taxon>
        <taxon>Lophotrochozoa</taxon>
        <taxon>Platyhelminthes</taxon>
        <taxon>Trematoda</taxon>
        <taxon>Digenea</taxon>
        <taxon>Plagiorchiida</taxon>
        <taxon>Echinostomata</taxon>
        <taxon>Echinostomatoidea</taxon>
        <taxon>Echinostomatidae</taxon>
        <taxon>Echinostoma</taxon>
    </lineage>
</organism>
<dbReference type="AlphaFoldDB" id="A0A183BBM5"/>
<dbReference type="EMBL" id="UZAN01065099">
    <property type="protein sequence ID" value="VDP93882.1"/>
    <property type="molecule type" value="Genomic_DNA"/>
</dbReference>
<dbReference type="Proteomes" id="UP000272942">
    <property type="component" value="Unassembled WGS sequence"/>
</dbReference>
<proteinExistence type="predicted"/>
<gene>
    <name evidence="1" type="ORF">ECPE_LOCUS16610</name>
</gene>
<reference evidence="1 2" key="2">
    <citation type="submission" date="2018-11" db="EMBL/GenBank/DDBJ databases">
        <authorList>
            <consortium name="Pathogen Informatics"/>
        </authorList>
    </citation>
    <scope>NUCLEOTIDE SEQUENCE [LARGE SCALE GENOMIC DNA]</scope>
    <source>
        <strain evidence="1 2">Egypt</strain>
    </source>
</reference>
<sequence>MPGMATAPPYAYNYSNTQYVPPAPAPVMPAGAYSPSVGPSGAYPRQPGQVAYSGPPQTGQQFVTQSGKPYEVVYVQGKPKKKKLSGLKNAAVGLASGMAGGYLMSRMFGGFGGGWGRPCHFGGMSRWGSWSSLSSLSWSD</sequence>
<evidence type="ECO:0000313" key="1">
    <source>
        <dbReference type="EMBL" id="VDP93882.1"/>
    </source>
</evidence>
<name>A0A183BBM5_9TREM</name>
<accession>A0A183BBM5</accession>